<evidence type="ECO:0000256" key="3">
    <source>
        <dbReference type="ARBA" id="ARBA00022729"/>
    </source>
</evidence>
<dbReference type="InterPro" id="IPR025997">
    <property type="entry name" value="SBP_2_dom"/>
</dbReference>
<dbReference type="PANTHER" id="PTHR46847">
    <property type="entry name" value="D-ALLOSE-BINDING PERIPLASMIC PROTEIN-RELATED"/>
    <property type="match status" value="1"/>
</dbReference>
<dbReference type="AlphaFoldDB" id="A0A9D2LRP9"/>
<dbReference type="Proteomes" id="UP000823842">
    <property type="component" value="Unassembled WGS sequence"/>
</dbReference>
<dbReference type="Pfam" id="PF13407">
    <property type="entry name" value="Peripla_BP_4"/>
    <property type="match status" value="1"/>
</dbReference>
<dbReference type="SUPFAM" id="SSF53822">
    <property type="entry name" value="Periplasmic binding protein-like I"/>
    <property type="match status" value="1"/>
</dbReference>
<evidence type="ECO:0000313" key="6">
    <source>
        <dbReference type="Proteomes" id="UP000823842"/>
    </source>
</evidence>
<dbReference type="EMBL" id="DWYZ01000037">
    <property type="protein sequence ID" value="HJB27468.1"/>
    <property type="molecule type" value="Genomic_DNA"/>
</dbReference>
<protein>
    <submittedName>
        <fullName evidence="5">Substrate-binding domain-containing protein</fullName>
    </submittedName>
</protein>
<accession>A0A9D2LRP9</accession>
<comment type="similarity">
    <text evidence="2">Belongs to the bacterial solute-binding protein 2 family.</text>
</comment>
<dbReference type="PANTHER" id="PTHR46847:SF1">
    <property type="entry name" value="D-ALLOSE-BINDING PERIPLASMIC PROTEIN-RELATED"/>
    <property type="match status" value="1"/>
</dbReference>
<evidence type="ECO:0000256" key="1">
    <source>
        <dbReference type="ARBA" id="ARBA00004196"/>
    </source>
</evidence>
<keyword evidence="3" id="KW-0732">Signal</keyword>
<proteinExistence type="inferred from homology"/>
<dbReference type="GO" id="GO:0030246">
    <property type="term" value="F:carbohydrate binding"/>
    <property type="evidence" value="ECO:0007669"/>
    <property type="project" value="UniProtKB-ARBA"/>
</dbReference>
<organism evidence="5 6">
    <name type="scientific">Candidatus Blautia faecavium</name>
    <dbReference type="NCBI Taxonomy" id="2838487"/>
    <lineage>
        <taxon>Bacteria</taxon>
        <taxon>Bacillati</taxon>
        <taxon>Bacillota</taxon>
        <taxon>Clostridia</taxon>
        <taxon>Lachnospirales</taxon>
        <taxon>Lachnospiraceae</taxon>
        <taxon>Blautia</taxon>
    </lineage>
</organism>
<dbReference type="PROSITE" id="PS51257">
    <property type="entry name" value="PROKAR_LIPOPROTEIN"/>
    <property type="match status" value="1"/>
</dbReference>
<dbReference type="Gene3D" id="3.40.50.2300">
    <property type="match status" value="2"/>
</dbReference>
<dbReference type="GO" id="GO:0030313">
    <property type="term" value="C:cell envelope"/>
    <property type="evidence" value="ECO:0007669"/>
    <property type="project" value="UniProtKB-SubCell"/>
</dbReference>
<evidence type="ECO:0000256" key="2">
    <source>
        <dbReference type="ARBA" id="ARBA00007639"/>
    </source>
</evidence>
<sequence>MKKAAVATAGFFVTAVLLTGCQQEKVRELIEPLVADVQSEEVSETAEETEEEEISSEIDTSIPIQTGARVAVVSKDTDGEFWNLIQKGMEDAVNAVNTAYGFEKEQQITMTFEGPGDELDVETQINILDAVIAENPDVVCLSASDMDSCQAQLEAARENGIPVVMFDSNVSETDLIRAYRGSDNKQIGRLAAYRLSTAIGKMGKVAVFSAQEKTQSAKDRVEGFLDIMEDYTDIKVVDIVYQDQVEDMETAMQEVLEKNPVLDGVFCTNADVAELYLDMEKGESSEGNIAMVGVDATTRQQEAIRNGEEIGVVSQDPYAMGYETMWTALKATAPRKIAQIKKGVLMEPAWIDQDNIDNPEISNYLYTQ</sequence>
<evidence type="ECO:0000259" key="4">
    <source>
        <dbReference type="Pfam" id="PF13407"/>
    </source>
</evidence>
<comment type="caution">
    <text evidence="5">The sequence shown here is derived from an EMBL/GenBank/DDBJ whole genome shotgun (WGS) entry which is preliminary data.</text>
</comment>
<name>A0A9D2LRP9_9FIRM</name>
<evidence type="ECO:0000313" key="5">
    <source>
        <dbReference type="EMBL" id="HJB27468.1"/>
    </source>
</evidence>
<dbReference type="InterPro" id="IPR028082">
    <property type="entry name" value="Peripla_BP_I"/>
</dbReference>
<gene>
    <name evidence="5" type="ORF">IAA06_01555</name>
</gene>
<comment type="subcellular location">
    <subcellularLocation>
        <location evidence="1">Cell envelope</location>
    </subcellularLocation>
</comment>
<reference evidence="5" key="2">
    <citation type="submission" date="2021-04" db="EMBL/GenBank/DDBJ databases">
        <authorList>
            <person name="Gilroy R."/>
        </authorList>
    </citation>
    <scope>NUCLEOTIDE SEQUENCE</scope>
    <source>
        <strain evidence="5">ChiSjej1B19-5720</strain>
    </source>
</reference>
<feature type="domain" description="Periplasmic binding protein" evidence="4">
    <location>
        <begin position="70"/>
        <end position="331"/>
    </location>
</feature>
<reference evidence="5" key="1">
    <citation type="journal article" date="2021" name="PeerJ">
        <title>Extensive microbial diversity within the chicken gut microbiome revealed by metagenomics and culture.</title>
        <authorList>
            <person name="Gilroy R."/>
            <person name="Ravi A."/>
            <person name="Getino M."/>
            <person name="Pursley I."/>
            <person name="Horton D.L."/>
            <person name="Alikhan N.F."/>
            <person name="Baker D."/>
            <person name="Gharbi K."/>
            <person name="Hall N."/>
            <person name="Watson M."/>
            <person name="Adriaenssens E.M."/>
            <person name="Foster-Nyarko E."/>
            <person name="Jarju S."/>
            <person name="Secka A."/>
            <person name="Antonio M."/>
            <person name="Oren A."/>
            <person name="Chaudhuri R.R."/>
            <person name="La Ragione R."/>
            <person name="Hildebrand F."/>
            <person name="Pallen M.J."/>
        </authorList>
    </citation>
    <scope>NUCLEOTIDE SEQUENCE</scope>
    <source>
        <strain evidence="5">ChiSjej1B19-5720</strain>
    </source>
</reference>